<reference evidence="2" key="1">
    <citation type="submission" date="2016-04" db="EMBL/GenBank/DDBJ databases">
        <authorList>
            <person name="Calderon-Fernandez G.M.Sr."/>
        </authorList>
    </citation>
    <scope>NUCLEOTIDE SEQUENCE</scope>
    <source>
        <strain evidence="2">Int1</strain>
        <tissue evidence="2">Integument</tissue>
    </source>
</reference>
<feature type="non-terminal residue" evidence="2">
    <location>
        <position position="1"/>
    </location>
</feature>
<feature type="transmembrane region" description="Helical" evidence="1">
    <location>
        <begin position="44"/>
        <end position="67"/>
    </location>
</feature>
<dbReference type="AlphaFoldDB" id="A0A170U5G6"/>
<evidence type="ECO:0000256" key="1">
    <source>
        <dbReference type="SAM" id="Phobius"/>
    </source>
</evidence>
<sequence>VMEKQERVRLLLVDGEDTVNGRGGRISHGAATLVSRWPGYIASAIWFVIFVISVVTLLMLLVFMLLVKEERRRINPKAIGKHLPHEPQTSYKLKNDFCRRNDW</sequence>
<protein>
    <submittedName>
        <fullName evidence="2">Uncharacterized protein</fullName>
    </submittedName>
</protein>
<name>A0A170U5G6_TRIIF</name>
<keyword evidence="1" id="KW-0472">Membrane</keyword>
<proteinExistence type="predicted"/>
<keyword evidence="1" id="KW-0812">Transmembrane</keyword>
<organism evidence="2">
    <name type="scientific">Triatoma infestans</name>
    <name type="common">Assassin bug</name>
    <dbReference type="NCBI Taxonomy" id="30076"/>
    <lineage>
        <taxon>Eukaryota</taxon>
        <taxon>Metazoa</taxon>
        <taxon>Ecdysozoa</taxon>
        <taxon>Arthropoda</taxon>
        <taxon>Hexapoda</taxon>
        <taxon>Insecta</taxon>
        <taxon>Pterygota</taxon>
        <taxon>Neoptera</taxon>
        <taxon>Paraneoptera</taxon>
        <taxon>Hemiptera</taxon>
        <taxon>Heteroptera</taxon>
        <taxon>Panheteroptera</taxon>
        <taxon>Cimicomorpha</taxon>
        <taxon>Reduviidae</taxon>
        <taxon>Triatominae</taxon>
        <taxon>Triatoma</taxon>
    </lineage>
</organism>
<evidence type="ECO:0000313" key="2">
    <source>
        <dbReference type="EMBL" id="JAR95608.1"/>
    </source>
</evidence>
<accession>A0A170U5G6</accession>
<keyword evidence="1" id="KW-1133">Transmembrane helix</keyword>
<dbReference type="EMBL" id="GEMB01007845">
    <property type="protein sequence ID" value="JAR95608.1"/>
    <property type="molecule type" value="Transcribed_RNA"/>
</dbReference>
<reference evidence="2" key="2">
    <citation type="journal article" date="2017" name="J. Med. Entomol.">
        <title>Transcriptome Analysis of the Triatoma infestans (Hemiptera: Reduviidae) Integument.</title>
        <authorList>
            <person name="Calderon-Fernandez G.M."/>
            <person name="Moriconi D.E."/>
            <person name="Dulbecco A.B."/>
            <person name="Juarez M.P."/>
        </authorList>
    </citation>
    <scope>NUCLEOTIDE SEQUENCE</scope>
    <source>
        <strain evidence="2">Int1</strain>
        <tissue evidence="2">Integument</tissue>
    </source>
</reference>